<gene>
    <name evidence="1" type="ORF">UFOPK4043_01350</name>
</gene>
<evidence type="ECO:0000313" key="1">
    <source>
        <dbReference type="EMBL" id="CAB5016600.1"/>
    </source>
</evidence>
<name>A0A6J7QFX2_9ZZZZ</name>
<protein>
    <submittedName>
        <fullName evidence="1">Unannotated protein</fullName>
    </submittedName>
</protein>
<organism evidence="1">
    <name type="scientific">freshwater metagenome</name>
    <dbReference type="NCBI Taxonomy" id="449393"/>
    <lineage>
        <taxon>unclassified sequences</taxon>
        <taxon>metagenomes</taxon>
        <taxon>ecological metagenomes</taxon>
    </lineage>
</organism>
<proteinExistence type="predicted"/>
<dbReference type="AlphaFoldDB" id="A0A6J7QFX2"/>
<sequence>MEALTGVHVRAVGGDNHLIFRQQIRQIDAVTVKDLGDVQVGSV</sequence>
<reference evidence="1" key="1">
    <citation type="submission" date="2020-05" db="EMBL/GenBank/DDBJ databases">
        <authorList>
            <person name="Chiriac C."/>
            <person name="Salcher M."/>
            <person name="Ghai R."/>
            <person name="Kavagutti S V."/>
        </authorList>
    </citation>
    <scope>NUCLEOTIDE SEQUENCE</scope>
</reference>
<dbReference type="EMBL" id="CAFBPA010000241">
    <property type="protein sequence ID" value="CAB5016600.1"/>
    <property type="molecule type" value="Genomic_DNA"/>
</dbReference>
<accession>A0A6J7QFX2</accession>